<dbReference type="GO" id="GO:0071713">
    <property type="term" value="F:para-aminobenzoyl-glutamate hydrolase activity"/>
    <property type="evidence" value="ECO:0007669"/>
    <property type="project" value="TreeGrafter"/>
</dbReference>
<dbReference type="GO" id="GO:0005737">
    <property type="term" value="C:cytoplasm"/>
    <property type="evidence" value="ECO:0007669"/>
    <property type="project" value="TreeGrafter"/>
</dbReference>
<dbReference type="Gene3D" id="3.30.70.360">
    <property type="match status" value="1"/>
</dbReference>
<dbReference type="PANTHER" id="PTHR30575">
    <property type="entry name" value="PEPTIDASE M20"/>
    <property type="match status" value="1"/>
</dbReference>
<dbReference type="Pfam" id="PF01546">
    <property type="entry name" value="Peptidase_M20"/>
    <property type="match status" value="1"/>
</dbReference>
<dbReference type="InterPro" id="IPR017144">
    <property type="entry name" value="Xaa-Arg_dipeptidase"/>
</dbReference>
<organism evidence="2">
    <name type="scientific">bioreactor metagenome</name>
    <dbReference type="NCBI Taxonomy" id="1076179"/>
    <lineage>
        <taxon>unclassified sequences</taxon>
        <taxon>metagenomes</taxon>
        <taxon>ecological metagenomes</taxon>
    </lineage>
</organism>
<dbReference type="FunFam" id="3.30.70.360:FF:000004">
    <property type="entry name" value="Peptidase M20 domain-containing protein 2"/>
    <property type="match status" value="1"/>
</dbReference>
<dbReference type="AlphaFoldDB" id="A0A644V2U4"/>
<dbReference type="CDD" id="cd03887">
    <property type="entry name" value="M20_Acy1L2"/>
    <property type="match status" value="1"/>
</dbReference>
<accession>A0A644V2U4</accession>
<dbReference type="GO" id="GO:0046657">
    <property type="term" value="P:folic acid catabolic process"/>
    <property type="evidence" value="ECO:0007669"/>
    <property type="project" value="TreeGrafter"/>
</dbReference>
<keyword evidence="2" id="KW-0378">Hydrolase</keyword>
<feature type="domain" description="Peptidase M20 dimerisation" evidence="1">
    <location>
        <begin position="196"/>
        <end position="267"/>
    </location>
</feature>
<name>A0A644V2U4_9ZZZZ</name>
<dbReference type="GO" id="GO:0016805">
    <property type="term" value="F:dipeptidase activity"/>
    <property type="evidence" value="ECO:0007669"/>
    <property type="project" value="InterPro"/>
</dbReference>
<dbReference type="InterPro" id="IPR036264">
    <property type="entry name" value="Bact_exopeptidase_dim_dom"/>
</dbReference>
<gene>
    <name evidence="2" type="ORF">SDC9_31622</name>
</gene>
<protein>
    <submittedName>
        <fullName evidence="2">N-acetyldiaminopimelate deacetylase</fullName>
        <ecNumber evidence="2">3.5.1.47</ecNumber>
    </submittedName>
</protein>
<dbReference type="InterPro" id="IPR011650">
    <property type="entry name" value="Peptidase_M20_dimer"/>
</dbReference>
<dbReference type="EMBL" id="VSSQ01000209">
    <property type="protein sequence ID" value="MPL85650.1"/>
    <property type="molecule type" value="Genomic_DNA"/>
</dbReference>
<dbReference type="Pfam" id="PF07687">
    <property type="entry name" value="M20_dimer"/>
    <property type="match status" value="1"/>
</dbReference>
<evidence type="ECO:0000259" key="1">
    <source>
        <dbReference type="Pfam" id="PF07687"/>
    </source>
</evidence>
<dbReference type="GO" id="GO:0050118">
    <property type="term" value="F:N-acetyldiaminopimelate deacetylase activity"/>
    <property type="evidence" value="ECO:0007669"/>
    <property type="project" value="UniProtKB-EC"/>
</dbReference>
<dbReference type="Gene3D" id="3.40.630.10">
    <property type="entry name" value="Zn peptidases"/>
    <property type="match status" value="1"/>
</dbReference>
<dbReference type="NCBIfam" id="TIGR01891">
    <property type="entry name" value="amidohydrolases"/>
    <property type="match status" value="1"/>
</dbReference>
<dbReference type="EC" id="3.5.1.47" evidence="2"/>
<dbReference type="SUPFAM" id="SSF55031">
    <property type="entry name" value="Bacterial exopeptidase dimerisation domain"/>
    <property type="match status" value="1"/>
</dbReference>
<dbReference type="PIRSF" id="PIRSF037226">
    <property type="entry name" value="Amidohydrolase_ACY1L2_prd"/>
    <property type="match status" value="1"/>
</dbReference>
<dbReference type="InterPro" id="IPR017439">
    <property type="entry name" value="Amidohydrolase"/>
</dbReference>
<sequence>MGFKRAFLVFVVLIGLLSTPAFAQGKAGIDETIAAIRPQLIQIADFIHENPESGNKEFKAVALLTKTLAENGFVIEMPVAGLETAFVATYKNSGGGPAISFMAEYDALDGLGHGCGHNLIAASCTGAAIALSKNLGDTPATVIVFGCPAEETTSGKIAMAAAGLFNRADVGMQMHPAGDKAGVGSISLALNLIDFNFEGKASHAAAAPFLGRSALDGVMMMFNGVEYLREHVKQDIRIHGIITNGGQAANIVPETASARFYVRGLERPYLNTVVQRVYAAAKGAAMATDTTVTIKEIKQYDNVVNVPSFMKLIQETSKVAGIAEMPTPDPMAGSSGSTDFGTASSHIPCVIFGLPVSTEPTAGHSREMVAATYSPMGRESAVLAAQIMANAGYELIVNPELLAKIKAEWKIAAGK</sequence>
<evidence type="ECO:0000313" key="2">
    <source>
        <dbReference type="EMBL" id="MPL85650.1"/>
    </source>
</evidence>
<dbReference type="InterPro" id="IPR052030">
    <property type="entry name" value="Peptidase_M20/M20A_hydrolases"/>
</dbReference>
<proteinExistence type="predicted"/>
<dbReference type="SUPFAM" id="SSF53187">
    <property type="entry name" value="Zn-dependent exopeptidases"/>
    <property type="match status" value="1"/>
</dbReference>
<comment type="caution">
    <text evidence="2">The sequence shown here is derived from an EMBL/GenBank/DDBJ whole genome shotgun (WGS) entry which is preliminary data.</text>
</comment>
<reference evidence="2" key="1">
    <citation type="submission" date="2019-08" db="EMBL/GenBank/DDBJ databases">
        <authorList>
            <person name="Kucharzyk K."/>
            <person name="Murdoch R.W."/>
            <person name="Higgins S."/>
            <person name="Loffler F."/>
        </authorList>
    </citation>
    <scope>NUCLEOTIDE SEQUENCE</scope>
</reference>
<dbReference type="InterPro" id="IPR002933">
    <property type="entry name" value="Peptidase_M20"/>
</dbReference>
<dbReference type="PANTHER" id="PTHR30575:SF0">
    <property type="entry name" value="XAA-ARG DIPEPTIDASE"/>
    <property type="match status" value="1"/>
</dbReference>